<accession>A0A5F8G4V0</accession>
<sequence>ILTVLNKNGCVHVKNCILTLQSGDMQSFAQKLQLRVPSMESLFRSPIKETLFRSSSKESLVRSSSRESLNRLDFDSSTFDPPSDVESEAEEALGNTDSLSKEQLFQRLRRMERGLNSYRGKYSELLYTDIPCQFLNYFFLKGLLSQSQDKALRRIGELREELQMDQQAKKHLQEEFDASLEEKDQYISVLQTQVSLLKHRLQSGQMTVELLKPALQEEKQQQPETEGDGDAAKTLETLQQRVKRQENLLQRCKEIIKSHKERATLLTNEKEALQEQLDERLQELEKMKELHMAEKTKLITQLRDAKNLIEQLEQDKGMVIAETKRQMHETLEMKEEEIAQLRGRIKQMTTQGEELREQKEKCEKAAFEELEKALSTAQKTEEARKKMKAEMDEQIKAIEKTSEEERINLQQELSRVKQEVVDILKKTSEEKIAHLQKMYADELVNKEKELNEKLQAREEEFQKQLKAALENNQTEYLKTTQEKEQQESLALEELELQKKALLLESENKLQDLQQEAETYRTRILELESSLEKCSQDSKNQAEEVAFQMESEKSKHRAEITVMVENHKAELESLQKQQEQLWTEKMQGLVQRHQTEIEKLREKYEQEQESLLKEKETVFRGHIEEMNEKTLEKLDVKQTELEALSLELAEGLKVRQNLEKELSVLKNETDLIKQEFEKKLDEQRIQHQQQVDSMIKEQKISVQNIEKIMKEEINELGLLLKEKERHLEEQQAQQQKLEESIKKAETELKQASDKMDIFQSHQNNSNEQVKAYERQLMELQQKWTEMKVEKERLEQHVLETDAHECQLNAQLDSSKTQVQDLRLQLEKHSHEMDQKLVSLTDRYESQLRDLSTEHEQTKHSLAERENEILHMKELQTQEVDNFRQRLLAKEESLKTVEKEYQSKLKNQEIKMEKIKQKAKEVQETCKKKLADQEAKLKKELENTQIEFSQKEKQFHEKMLEMAQASSSGMNDAISELKKNQEEQVENLLAAHQRELNETVSNWEKKVSEQAEELQEKHERELQEKEQEVAELKQELLAVQADKELASREATFLKEEGVKQGVLVVELQEQLKQKSAEIKTLTQNGTDMKGRLETLQADLSQSEKERASLHEQLLELKTLEENDKLKFLEVTEKLKATEEQLQALKSTCEGYEKEIEAKHLHFEKLSEKLAAELCMYCQEAEVLLQTKTSELIEKSSSKINAALYENFLLPTSDSKGLVTEKEALQKEGGHQQQAASEKESCITQLKKELAENMNAVTLMKEELQEKKVEIGNLHKLVSDLNTQLQNSISFTEKEEAVSLINKRHKDAQLELLNQIQALSSTVDTLNKEKASALEQVDHWMNKFSDWKKKAQSKFTQNNNAIRDLQMQLELKTRDVSEKDEQINSLRENLDQEKKSVESWKNELEESESKKEKREGDLLAELNVQSARIAELEEHISQKMTENICLTEELKRHCESEEKLQHARELGEEQVLQLQKQVDSMKSELEAQQREMELAITSSGKSKEDELKVLQERLEAENAARLAELKKKAEQKMAAIRKQLLSQMEEKEEQRRDAENQLREMTQQLQEREREVQRLHEQLGLMGGKVSEQAGEAMTLVASSREPSVHPAEGENDTEKTCQAKAQGLRTESELEEKVVVSHLQNELEEKSRSCHSLIAEEHGLGKNDGTGQQQDLENVTGMVDEAQMGQALEEEVKTSDASLASKLQEPRVGVELQTSSHKQLKASQKLEERGEPMEVVGEGGEGSMEVSMTQIQPLPGLQSQQDGLKSELEEAERDRQRLRKEINRLQRDLRTLRKEHQQELEITKKECEEEMEKRIKMEQEDSELKHNSKLKQLMREFNTQLAQKEQELEATIKETISKAQEVEAELLESHQAETSQLHKRIVDKEEDLKRTAKRYEEILDAREEEMTAKVTELQAQLEQLQNECKQGGHQEEGNPSSEKVRTPSFPTQLAQKTTLVNDSKLKEQEFREQIHTLEDRLKKYEKNIYVTTVGTPYPGGNLCHADVSLFGEPTEFEYLRKVLFEYMMGRETKTMAKVITTVLKFPADQTQKILEREDARPMVGLANRLH</sequence>
<dbReference type="Gene3D" id="1.10.220.60">
    <property type="entry name" value="GRIP domain"/>
    <property type="match status" value="1"/>
</dbReference>
<feature type="region of interest" description="Disordered" evidence="2">
    <location>
        <begin position="1592"/>
        <end position="1629"/>
    </location>
</feature>
<dbReference type="GeneTree" id="ENSGT00730000111139"/>
<feature type="domain" description="GRIP" evidence="3">
    <location>
        <begin position="2003"/>
        <end position="2050"/>
    </location>
</feature>
<feature type="region of interest" description="Disordered" evidence="2">
    <location>
        <begin position="1688"/>
        <end position="1738"/>
    </location>
</feature>
<dbReference type="InterPro" id="IPR000237">
    <property type="entry name" value="GRIP_dom"/>
</dbReference>
<feature type="region of interest" description="Disordered" evidence="2">
    <location>
        <begin position="72"/>
        <end position="95"/>
    </location>
</feature>
<dbReference type="Bgee" id="ENSMODG00000013315">
    <property type="expression patterns" value="Expressed in skeleton of lower jaw and 19 other cell types or tissues"/>
</dbReference>
<reference evidence="4 5" key="1">
    <citation type="journal article" date="2007" name="Nature">
        <title>Genome of the marsupial Monodelphis domestica reveals innovation in non-coding sequences.</title>
        <authorList>
            <person name="Mikkelsen T.S."/>
            <person name="Wakefield M.J."/>
            <person name="Aken B."/>
            <person name="Amemiya C.T."/>
            <person name="Chang J.L."/>
            <person name="Duke S."/>
            <person name="Garber M."/>
            <person name="Gentles A.J."/>
            <person name="Goodstadt L."/>
            <person name="Heger A."/>
            <person name="Jurka J."/>
            <person name="Kamal M."/>
            <person name="Mauceli E."/>
            <person name="Searle S.M."/>
            <person name="Sharpe T."/>
            <person name="Baker M.L."/>
            <person name="Batzer M.A."/>
            <person name="Benos P.V."/>
            <person name="Belov K."/>
            <person name="Clamp M."/>
            <person name="Cook A."/>
            <person name="Cuff J."/>
            <person name="Das R."/>
            <person name="Davidow L."/>
            <person name="Deakin J.E."/>
            <person name="Fazzari M.J."/>
            <person name="Glass J.L."/>
            <person name="Grabherr M."/>
            <person name="Greally J.M."/>
            <person name="Gu W."/>
            <person name="Hore T.A."/>
            <person name="Huttley G.A."/>
            <person name="Kleber M."/>
            <person name="Jirtle R.L."/>
            <person name="Koina E."/>
            <person name="Lee J.T."/>
            <person name="Mahony S."/>
            <person name="Marra M.A."/>
            <person name="Miller R.D."/>
            <person name="Nicholls R.D."/>
            <person name="Oda M."/>
            <person name="Papenfuss A.T."/>
            <person name="Parra Z.E."/>
            <person name="Pollock D.D."/>
            <person name="Ray D.A."/>
            <person name="Schein J.E."/>
            <person name="Speed T.P."/>
            <person name="Thompson K."/>
            <person name="VandeBerg J.L."/>
            <person name="Wade C.M."/>
            <person name="Walker J.A."/>
            <person name="Waters P.D."/>
            <person name="Webber C."/>
            <person name="Weidman J.R."/>
            <person name="Xie X."/>
            <person name="Zody M.C."/>
            <person name="Baldwin J."/>
            <person name="Abdouelleil A."/>
            <person name="Abdulkadir J."/>
            <person name="Abebe A."/>
            <person name="Abera B."/>
            <person name="Abreu J."/>
            <person name="Acer S.C."/>
            <person name="Aftuck L."/>
            <person name="Alexander A."/>
            <person name="An P."/>
            <person name="Anderson E."/>
            <person name="Anderson S."/>
            <person name="Arachi H."/>
            <person name="Azer M."/>
            <person name="Bachantsang P."/>
            <person name="Barry A."/>
            <person name="Bayul T."/>
            <person name="Berlin A."/>
            <person name="Bessette D."/>
            <person name="Bloom T."/>
            <person name="Bloom T."/>
            <person name="Boguslavskiy L."/>
            <person name="Bonnet C."/>
            <person name="Boukhgalter B."/>
            <person name="Bourzgui I."/>
            <person name="Brown A."/>
            <person name="Cahill P."/>
            <person name="Channer S."/>
            <person name="Cheshatsang Y."/>
            <person name="Chuda L."/>
            <person name="Citroen M."/>
            <person name="Collymore A."/>
            <person name="Cooke P."/>
            <person name="Costello M."/>
            <person name="D'Aco K."/>
            <person name="Daza R."/>
            <person name="De Haan G."/>
            <person name="DeGray S."/>
            <person name="DeMaso C."/>
            <person name="Dhargay N."/>
            <person name="Dooley K."/>
            <person name="Dooley E."/>
            <person name="Doricent M."/>
            <person name="Dorje P."/>
            <person name="Dorjee K."/>
            <person name="Dupes A."/>
            <person name="Elong R."/>
            <person name="Falk J."/>
            <person name="Farina A."/>
            <person name="Faro S."/>
            <person name="Ferguson D."/>
            <person name="Fisher S."/>
            <person name="Foley C.D."/>
            <person name="Franke A."/>
            <person name="Friedrich D."/>
            <person name="Gadbois L."/>
            <person name="Gearin G."/>
            <person name="Gearin C.R."/>
            <person name="Giannoukos G."/>
            <person name="Goode T."/>
            <person name="Graham J."/>
            <person name="Grandbois E."/>
            <person name="Grewal S."/>
            <person name="Gyaltsen K."/>
            <person name="Hafez N."/>
            <person name="Hagos B."/>
            <person name="Hall J."/>
            <person name="Henson C."/>
            <person name="Hollinger A."/>
            <person name="Honan T."/>
            <person name="Huard M.D."/>
            <person name="Hughes L."/>
            <person name="Hurhula B."/>
            <person name="Husby M.E."/>
            <person name="Kamat A."/>
            <person name="Kanga B."/>
            <person name="Kashin S."/>
            <person name="Khazanovich D."/>
            <person name="Kisner P."/>
            <person name="Lance K."/>
            <person name="Lara M."/>
            <person name="Lee W."/>
            <person name="Lennon N."/>
            <person name="Letendre F."/>
            <person name="LeVine R."/>
            <person name="Lipovsky A."/>
            <person name="Liu X."/>
            <person name="Liu J."/>
            <person name="Liu S."/>
            <person name="Lokyitsang T."/>
            <person name="Lokyitsang Y."/>
            <person name="Lubonja R."/>
            <person name="Lui A."/>
            <person name="MacDonald P."/>
            <person name="Magnisalis V."/>
            <person name="Maru K."/>
            <person name="Matthews C."/>
            <person name="McCusker W."/>
            <person name="McDonough S."/>
            <person name="Mehta T."/>
            <person name="Meldrim J."/>
            <person name="Meneus L."/>
            <person name="Mihai O."/>
            <person name="Mihalev A."/>
            <person name="Mihova T."/>
            <person name="Mittelman R."/>
            <person name="Mlenga V."/>
            <person name="Montmayeur A."/>
            <person name="Mulrain L."/>
            <person name="Navidi A."/>
            <person name="Naylor J."/>
            <person name="Negash T."/>
            <person name="Nguyen T."/>
            <person name="Nguyen N."/>
            <person name="Nicol R."/>
            <person name="Norbu C."/>
            <person name="Norbu N."/>
            <person name="Novod N."/>
            <person name="O'Neill B."/>
            <person name="Osman S."/>
            <person name="Markiewicz E."/>
            <person name="Oyono O.L."/>
            <person name="Patti C."/>
            <person name="Phunkhang P."/>
            <person name="Pierre F."/>
            <person name="Priest M."/>
            <person name="Raghuraman S."/>
            <person name="Rege F."/>
            <person name="Reyes R."/>
            <person name="Rise C."/>
            <person name="Rogov P."/>
            <person name="Ross K."/>
            <person name="Ryan E."/>
            <person name="Settipalli S."/>
            <person name="Shea T."/>
            <person name="Sherpa N."/>
            <person name="Shi L."/>
            <person name="Shih D."/>
            <person name="Sparrow T."/>
            <person name="Spaulding J."/>
            <person name="Stalker J."/>
            <person name="Stange-Thomann N."/>
            <person name="Stavropoulos S."/>
            <person name="Stone C."/>
            <person name="Strader C."/>
            <person name="Tesfaye S."/>
            <person name="Thomson T."/>
            <person name="Thoulutsang Y."/>
            <person name="Thoulutsang D."/>
            <person name="Topham K."/>
            <person name="Topping I."/>
            <person name="Tsamla T."/>
            <person name="Vassiliev H."/>
            <person name="Vo A."/>
            <person name="Wangchuk T."/>
            <person name="Wangdi T."/>
            <person name="Weiand M."/>
            <person name="Wilkinson J."/>
            <person name="Wilson A."/>
            <person name="Yadav S."/>
            <person name="Young G."/>
            <person name="Yu Q."/>
            <person name="Zembek L."/>
            <person name="Zhong D."/>
            <person name="Zimmer A."/>
            <person name="Zwirko Z."/>
            <person name="Jaffe D.B."/>
            <person name="Alvarez P."/>
            <person name="Brockman W."/>
            <person name="Butler J."/>
            <person name="Chin C."/>
            <person name="Gnerre S."/>
            <person name="MacCallum I."/>
            <person name="Graves J.A."/>
            <person name="Ponting C.P."/>
            <person name="Breen M."/>
            <person name="Samollow P.B."/>
            <person name="Lander E.S."/>
            <person name="Lindblad-Toh K."/>
        </authorList>
    </citation>
    <scope>NUCLEOTIDE SEQUENCE [LARGE SCALE GENOMIC DNA]</scope>
</reference>
<feature type="region of interest" description="Disordered" evidence="2">
    <location>
        <begin position="1921"/>
        <end position="1942"/>
    </location>
</feature>
<proteinExistence type="predicted"/>
<keyword evidence="1" id="KW-0175">Coiled coil</keyword>
<organism evidence="4 5">
    <name type="scientific">Monodelphis domestica</name>
    <name type="common">Gray short-tailed opossum</name>
    <dbReference type="NCBI Taxonomy" id="13616"/>
    <lineage>
        <taxon>Eukaryota</taxon>
        <taxon>Metazoa</taxon>
        <taxon>Chordata</taxon>
        <taxon>Craniata</taxon>
        <taxon>Vertebrata</taxon>
        <taxon>Euteleostomi</taxon>
        <taxon>Mammalia</taxon>
        <taxon>Metatheria</taxon>
        <taxon>Didelphimorphia</taxon>
        <taxon>Didelphidae</taxon>
        <taxon>Monodelphis</taxon>
    </lineage>
</organism>
<reference evidence="4" key="2">
    <citation type="submission" date="2025-08" db="UniProtKB">
        <authorList>
            <consortium name="Ensembl"/>
        </authorList>
    </citation>
    <scope>IDENTIFICATION</scope>
</reference>
<dbReference type="PANTHER" id="PTHR19327:SF0">
    <property type="entry name" value="GOLGIN SUBFAMILY A MEMBER 4"/>
    <property type="match status" value="1"/>
</dbReference>
<protein>
    <submittedName>
        <fullName evidence="4">Golgin A4</fullName>
    </submittedName>
</protein>
<evidence type="ECO:0000259" key="3">
    <source>
        <dbReference type="PROSITE" id="PS50913"/>
    </source>
</evidence>
<dbReference type="PANTHER" id="PTHR19327">
    <property type="entry name" value="GOLGIN"/>
    <property type="match status" value="1"/>
</dbReference>
<dbReference type="SUPFAM" id="SSF101283">
    <property type="entry name" value="GRIP domain"/>
    <property type="match status" value="1"/>
</dbReference>
<feature type="coiled-coil region" evidence="1">
    <location>
        <begin position="1954"/>
        <end position="1981"/>
    </location>
</feature>
<feature type="coiled-coil region" evidence="1">
    <location>
        <begin position="235"/>
        <end position="1152"/>
    </location>
</feature>
<reference evidence="4" key="3">
    <citation type="submission" date="2025-09" db="UniProtKB">
        <authorList>
            <consortium name="Ensembl"/>
        </authorList>
    </citation>
    <scope>IDENTIFICATION</scope>
</reference>
<dbReference type="SMART" id="SM00755">
    <property type="entry name" value="Grip"/>
    <property type="match status" value="1"/>
</dbReference>
<evidence type="ECO:0000313" key="4">
    <source>
        <dbReference type="Ensembl" id="ENSMODP00000042470.1"/>
    </source>
</evidence>
<gene>
    <name evidence="4" type="primary">GOLGA4</name>
</gene>
<name>A0A5F8G4V0_MONDO</name>
<evidence type="ECO:0000256" key="1">
    <source>
        <dbReference type="SAM" id="Coils"/>
    </source>
</evidence>
<keyword evidence="5" id="KW-1185">Reference proteome</keyword>
<evidence type="ECO:0000256" key="2">
    <source>
        <dbReference type="SAM" id="MobiDB-lite"/>
    </source>
</evidence>
<dbReference type="Ensembl" id="ENSMODT00000075673.1">
    <property type="protein sequence ID" value="ENSMODP00000042470.1"/>
    <property type="gene ID" value="ENSMODG00000013315.4"/>
</dbReference>
<feature type="region of interest" description="Disordered" evidence="2">
    <location>
        <begin position="1373"/>
        <end position="1412"/>
    </location>
</feature>
<dbReference type="Proteomes" id="UP000002280">
    <property type="component" value="Chromosome 6"/>
</dbReference>
<evidence type="ECO:0000313" key="5">
    <source>
        <dbReference type="Proteomes" id="UP000002280"/>
    </source>
</evidence>
<dbReference type="PROSITE" id="PS50913">
    <property type="entry name" value="GRIP"/>
    <property type="match status" value="1"/>
</dbReference>
<dbReference type="Pfam" id="PF01465">
    <property type="entry name" value="GRIP"/>
    <property type="match status" value="1"/>
</dbReference>